<feature type="domain" description="Beta-lactamase-related" evidence="1">
    <location>
        <begin position="8"/>
        <end position="377"/>
    </location>
</feature>
<comment type="caution">
    <text evidence="2">The sequence shown here is derived from an EMBL/GenBank/DDBJ whole genome shotgun (WGS) entry which is preliminary data.</text>
</comment>
<dbReference type="RefSeq" id="WP_177717883.1">
    <property type="nucleotide sequence ID" value="NZ_JACRSQ010000002.1"/>
</dbReference>
<dbReference type="InterPro" id="IPR050789">
    <property type="entry name" value="Diverse_Enzym_Activities"/>
</dbReference>
<dbReference type="Proteomes" id="UP000657006">
    <property type="component" value="Unassembled WGS sequence"/>
</dbReference>
<name>A0A926DQR5_9FIRM</name>
<dbReference type="Pfam" id="PF00144">
    <property type="entry name" value="Beta-lactamase"/>
    <property type="match status" value="1"/>
</dbReference>
<evidence type="ECO:0000313" key="2">
    <source>
        <dbReference type="EMBL" id="MBC8542276.1"/>
    </source>
</evidence>
<keyword evidence="3" id="KW-1185">Reference proteome</keyword>
<evidence type="ECO:0000259" key="1">
    <source>
        <dbReference type="Pfam" id="PF00144"/>
    </source>
</evidence>
<dbReference type="AlphaFoldDB" id="A0A926DQR5"/>
<dbReference type="InterPro" id="IPR001466">
    <property type="entry name" value="Beta-lactam-related"/>
</dbReference>
<dbReference type="InterPro" id="IPR012338">
    <property type="entry name" value="Beta-lactam/transpept-like"/>
</dbReference>
<gene>
    <name evidence="2" type="ORF">H8730_01780</name>
</gene>
<proteinExistence type="predicted"/>
<dbReference type="Gene3D" id="3.40.710.10">
    <property type="entry name" value="DD-peptidase/beta-lactamase superfamily"/>
    <property type="match status" value="1"/>
</dbReference>
<accession>A0A926DQR5</accession>
<dbReference type="EMBL" id="JACRSQ010000002">
    <property type="protein sequence ID" value="MBC8542276.1"/>
    <property type="molecule type" value="Genomic_DNA"/>
</dbReference>
<organism evidence="2 3">
    <name type="scientific">Bianquea renquensis</name>
    <dbReference type="NCBI Taxonomy" id="2763661"/>
    <lineage>
        <taxon>Bacteria</taxon>
        <taxon>Bacillati</taxon>
        <taxon>Bacillota</taxon>
        <taxon>Clostridia</taxon>
        <taxon>Eubacteriales</taxon>
        <taxon>Bianqueaceae</taxon>
        <taxon>Bianquea</taxon>
    </lineage>
</organism>
<sequence>MDFQKLKQFMDRLTEEKVPGNAICVYQDGKRVFDYASGYADLETHTPMTGRELLNIYSCSKLTTVTAALQLYEQGVFLLTDPLSEYMPEFRQMDVCTEDGHCEKAKNPITIGNLFSMTAGFNYDIGLLNTEELREQTGGRFDTETVVRSLAKQPLCFEPGTRWQYSLCHDVLAGLVCVLTGKPFRVYVQDNVFDPLDMKETYYHRTPEVESRMASQYTFVEEGGELADAVEAQRAGGTNNGYFKKVDKSVGNFIPGCEYDSGGAGIVTAVPDYAKLLAALANGGLGLTGQRILSDATVRLMKTNHLTAQTAPSFNWDHLAGYGYGLGVRTMIDPVRGGSNSSIGEIGWGGAAGATAIVDTSRRLAVFYSHHMLNPQEGYYQPRLRNVVYSCLEG</sequence>
<dbReference type="SUPFAM" id="SSF56601">
    <property type="entry name" value="beta-lactamase/transpeptidase-like"/>
    <property type="match status" value="1"/>
</dbReference>
<dbReference type="PANTHER" id="PTHR43283">
    <property type="entry name" value="BETA-LACTAMASE-RELATED"/>
    <property type="match status" value="1"/>
</dbReference>
<dbReference type="PANTHER" id="PTHR43283:SF3">
    <property type="entry name" value="BETA-LACTAMASE FAMILY PROTEIN (AFU_ORTHOLOGUE AFUA_5G07500)"/>
    <property type="match status" value="1"/>
</dbReference>
<reference evidence="2" key="1">
    <citation type="submission" date="2020-08" db="EMBL/GenBank/DDBJ databases">
        <title>Genome public.</title>
        <authorList>
            <person name="Liu C."/>
            <person name="Sun Q."/>
        </authorList>
    </citation>
    <scope>NUCLEOTIDE SEQUENCE</scope>
    <source>
        <strain evidence="2">NSJ-32</strain>
    </source>
</reference>
<protein>
    <submittedName>
        <fullName evidence="2">Beta-lactamase family protein</fullName>
    </submittedName>
</protein>
<evidence type="ECO:0000313" key="3">
    <source>
        <dbReference type="Proteomes" id="UP000657006"/>
    </source>
</evidence>